<sequence length="607" mass="68140">MGFITPSYDLLDLFKRIDRGDIQVPDFQQDYTWDEDHIRSLLVTVLRGYPVGAVTVLDTRDEKMRFKPRPLAGAPATVNNPGMLLLDGEQRLTTLYHCLRGSGNIRTTNFRNETVMRRYFVDLRRAVSEALLPDESVFAVDDDGYVCSHFGPSLDYPLDREEAYIRSGCVPVSMLLSEEGTRIILSMAAHVAGSVNADADEVSSKSTSTDSTASEQQLNYAELAEFHNRVLFPLAGYDVPMIRLSRETASAGVGTIFAHANRSGKDMDVFDLVTAVFASEDEDFRLADDWAKREKALRKYPALNGITRTQFLSAVSLYSTADSGHAGGQREDILNLNLSEYLAAADKLQITFQEVAEFFRQRCIFNQEQVPYTAQIIPLAVILARLAPITGCLSSQQAWDKLNRWFWSGVFGELYGSEAVKLRAARDVEEVCAWILGTREEEPKSVREAEFKESRLNTADESSGIYHALYALLMARGARDWRSAKVFDKTSFFELSTGFHQIFPDTWCAKFQVDPALASSVINHTPMGKRTEVVIDGQSPARYLSRVQSKSIMEDAEFDTVLASHELNAELLHDADFDGFIRDRRERFVGMVEHAMGKNIIRDLSTV</sequence>
<name>A0A177IQY1_9CORY</name>
<comment type="caution">
    <text evidence="2">The sequence shown here is derived from an EMBL/GenBank/DDBJ whole genome shotgun (WGS) entry which is preliminary data.</text>
</comment>
<dbReference type="Proteomes" id="UP000076947">
    <property type="component" value="Unassembled WGS sequence"/>
</dbReference>
<dbReference type="AlphaFoldDB" id="A0A177IQY1"/>
<feature type="domain" description="GmrSD restriction endonucleases N-terminal" evidence="1">
    <location>
        <begin position="11"/>
        <end position="277"/>
    </location>
</feature>
<reference evidence="3" key="1">
    <citation type="submission" date="2016-02" db="EMBL/GenBank/DDBJ databases">
        <authorList>
            <person name="Kaur G."/>
            <person name="Nair G.R."/>
            <person name="Mayilraj S."/>
        </authorList>
    </citation>
    <scope>NUCLEOTIDE SEQUENCE [LARGE SCALE GENOMIC DNA]</scope>
    <source>
        <strain evidence="3">GA-15</strain>
    </source>
</reference>
<evidence type="ECO:0000313" key="3">
    <source>
        <dbReference type="Proteomes" id="UP000076947"/>
    </source>
</evidence>
<dbReference type="PANTHER" id="PTHR37292">
    <property type="entry name" value="VNG6097C"/>
    <property type="match status" value="1"/>
</dbReference>
<evidence type="ECO:0000313" key="2">
    <source>
        <dbReference type="EMBL" id="OAH31174.1"/>
    </source>
</evidence>
<gene>
    <name evidence="2" type="ORF">AYJ05_12375</name>
</gene>
<keyword evidence="3" id="KW-1185">Reference proteome</keyword>
<dbReference type="RefSeq" id="WP_066838203.1">
    <property type="nucleotide sequence ID" value="NZ_LSTQ01000006.1"/>
</dbReference>
<organism evidence="2 3">
    <name type="scientific">Corynebacterium stationis</name>
    <dbReference type="NCBI Taxonomy" id="1705"/>
    <lineage>
        <taxon>Bacteria</taxon>
        <taxon>Bacillati</taxon>
        <taxon>Actinomycetota</taxon>
        <taxon>Actinomycetes</taxon>
        <taxon>Mycobacteriales</taxon>
        <taxon>Corynebacteriaceae</taxon>
        <taxon>Corynebacterium</taxon>
    </lineage>
</organism>
<dbReference type="PANTHER" id="PTHR37292:SF2">
    <property type="entry name" value="DUF262 DOMAIN-CONTAINING PROTEIN"/>
    <property type="match status" value="1"/>
</dbReference>
<dbReference type="InterPro" id="IPR004919">
    <property type="entry name" value="GmrSD_N"/>
</dbReference>
<dbReference type="EMBL" id="LSTQ01000006">
    <property type="protein sequence ID" value="OAH31174.1"/>
    <property type="molecule type" value="Genomic_DNA"/>
</dbReference>
<dbReference type="OrthoDB" id="9787127at2"/>
<dbReference type="Pfam" id="PF03235">
    <property type="entry name" value="GmrSD_N"/>
    <property type="match status" value="1"/>
</dbReference>
<evidence type="ECO:0000259" key="1">
    <source>
        <dbReference type="Pfam" id="PF03235"/>
    </source>
</evidence>
<proteinExistence type="predicted"/>
<protein>
    <recommendedName>
        <fullName evidence="1">GmrSD restriction endonucleases N-terminal domain-containing protein</fullName>
    </recommendedName>
</protein>
<dbReference type="STRING" id="1705.CA21670_06960"/>
<accession>A0A177IQY1</accession>